<dbReference type="InterPro" id="IPR043504">
    <property type="entry name" value="Peptidase_S1_PA_chymotrypsin"/>
</dbReference>
<evidence type="ECO:0000313" key="9">
    <source>
        <dbReference type="Proteomes" id="UP001158576"/>
    </source>
</evidence>
<evidence type="ECO:0000259" key="7">
    <source>
        <dbReference type="PROSITE" id="PS50240"/>
    </source>
</evidence>
<evidence type="ECO:0000256" key="2">
    <source>
        <dbReference type="ARBA" id="ARBA00022729"/>
    </source>
</evidence>
<keyword evidence="9" id="KW-1185">Reference proteome</keyword>
<accession>A0ABN7SWC1</accession>
<evidence type="ECO:0000256" key="5">
    <source>
        <dbReference type="ARBA" id="ARBA00023157"/>
    </source>
</evidence>
<proteinExistence type="predicted"/>
<name>A0ABN7SWC1_OIKDI</name>
<dbReference type="PANTHER" id="PTHR24253:SF144">
    <property type="entry name" value="CHYMOTRYPSIN-LIKE PROTEASE CTRL-1-RELATED"/>
    <property type="match status" value="1"/>
</dbReference>
<dbReference type="Pfam" id="PF00089">
    <property type="entry name" value="Trypsin"/>
    <property type="match status" value="1"/>
</dbReference>
<dbReference type="InterPro" id="IPR001254">
    <property type="entry name" value="Trypsin_dom"/>
</dbReference>
<evidence type="ECO:0000313" key="8">
    <source>
        <dbReference type="EMBL" id="CAG5109614.1"/>
    </source>
</evidence>
<dbReference type="EMBL" id="OU015567">
    <property type="protein sequence ID" value="CAG5109614.1"/>
    <property type="molecule type" value="Genomic_DNA"/>
</dbReference>
<dbReference type="SUPFAM" id="SSF50494">
    <property type="entry name" value="Trypsin-like serine proteases"/>
    <property type="match status" value="2"/>
</dbReference>
<keyword evidence="6" id="KW-0325">Glycoprotein</keyword>
<keyword evidence="2" id="KW-0732">Signal</keyword>
<organism evidence="8 9">
    <name type="scientific">Oikopleura dioica</name>
    <name type="common">Tunicate</name>
    <dbReference type="NCBI Taxonomy" id="34765"/>
    <lineage>
        <taxon>Eukaryota</taxon>
        <taxon>Metazoa</taxon>
        <taxon>Chordata</taxon>
        <taxon>Tunicata</taxon>
        <taxon>Appendicularia</taxon>
        <taxon>Copelata</taxon>
        <taxon>Oikopleuridae</taxon>
        <taxon>Oikopleura</taxon>
    </lineage>
</organism>
<keyword evidence="5" id="KW-1015">Disulfide bond</keyword>
<protein>
    <submittedName>
        <fullName evidence="8">Oidioi.mRNA.OKI2018_I69.chr2.g4134.t1.cds</fullName>
    </submittedName>
</protein>
<keyword evidence="4" id="KW-0720">Serine protease</keyword>
<evidence type="ECO:0000256" key="6">
    <source>
        <dbReference type="ARBA" id="ARBA00023180"/>
    </source>
</evidence>
<evidence type="ECO:0000256" key="3">
    <source>
        <dbReference type="ARBA" id="ARBA00022801"/>
    </source>
</evidence>
<gene>
    <name evidence="8" type="ORF">OKIOD_LOCUS12899</name>
</gene>
<dbReference type="Gene3D" id="2.40.10.10">
    <property type="entry name" value="Trypsin-like serine proteases"/>
    <property type="match status" value="3"/>
</dbReference>
<reference evidence="8 9" key="1">
    <citation type="submission" date="2021-04" db="EMBL/GenBank/DDBJ databases">
        <authorList>
            <person name="Bliznina A."/>
        </authorList>
    </citation>
    <scope>NUCLEOTIDE SEQUENCE [LARGE SCALE GENOMIC DNA]</scope>
</reference>
<evidence type="ECO:0000256" key="1">
    <source>
        <dbReference type="ARBA" id="ARBA00022670"/>
    </source>
</evidence>
<feature type="domain" description="Peptidase S1" evidence="7">
    <location>
        <begin position="1"/>
        <end position="366"/>
    </location>
</feature>
<keyword evidence="3" id="KW-0378">Hydrolase</keyword>
<keyword evidence="1" id="KW-0645">Protease</keyword>
<evidence type="ECO:0000256" key="4">
    <source>
        <dbReference type="ARBA" id="ARBA00022825"/>
    </source>
</evidence>
<dbReference type="PROSITE" id="PS50240">
    <property type="entry name" value="TRYPSIN_DOM"/>
    <property type="match status" value="1"/>
</dbReference>
<sequence>MANERVFCSGNMVNLEWFVTSAACNLSTNYLALYGNVSWQRGIQVGIREKFNMPQYNAETQEYDVAAVKVSSPFTPSEFAKPIRLAKVGSYKDNALAQLGGWSEVTNLQLTQYKTGCSFAPGMTSTHFCATPSDQEWCAQFNEWEMVSNEELAGVVEGSEEFDNGNLAKDACIQEPFCTGVAFKDGSYTLRKGQFRVPSQGVNVFLKPARYCREPGDIELCTPLDKWIYGEGMYLGGYPPSTGLVEKDTLEEAQITCLMTNDCGGVTSVNNNSKFQLRRSTEFRPGNNENSWLKPFDPCPFRKNAVRIGACDEDAGGALVTIDENDEAKITGIMSFADPSCDASLPVVFTDITQEDINDWLHETAWIPY</sequence>
<dbReference type="PANTHER" id="PTHR24253">
    <property type="entry name" value="TRANSMEMBRANE PROTEASE SERINE"/>
    <property type="match status" value="1"/>
</dbReference>
<dbReference type="InterPro" id="IPR009003">
    <property type="entry name" value="Peptidase_S1_PA"/>
</dbReference>
<dbReference type="Proteomes" id="UP001158576">
    <property type="component" value="Chromosome 2"/>
</dbReference>